<keyword evidence="3" id="KW-1133">Transmembrane helix</keyword>
<dbReference type="AlphaFoldDB" id="A0A1E4TXB2"/>
<name>A0A1E4TXB2_PACTA</name>
<dbReference type="OrthoDB" id="444255at2759"/>
<comment type="subcellular location">
    <subcellularLocation>
        <location evidence="1">Membrane</location>
        <topology evidence="1">Single-pass membrane protein</topology>
    </subcellularLocation>
</comment>
<dbReference type="EMBL" id="KV454013">
    <property type="protein sequence ID" value="ODV96364.1"/>
    <property type="molecule type" value="Genomic_DNA"/>
</dbReference>
<dbReference type="PANTHER" id="PTHR15407">
    <property type="entry name" value="FUKUTIN-RELATED"/>
    <property type="match status" value="1"/>
</dbReference>
<gene>
    <name evidence="6" type="ORF">PACTADRAFT_49725</name>
</gene>
<evidence type="ECO:0000256" key="2">
    <source>
        <dbReference type="ARBA" id="ARBA00022692"/>
    </source>
</evidence>
<dbReference type="InterPro" id="IPR009644">
    <property type="entry name" value="FKTN/MNN4/W02B3.4-1"/>
</dbReference>
<dbReference type="Pfam" id="PF04991">
    <property type="entry name" value="LicD"/>
    <property type="match status" value="1"/>
</dbReference>
<feature type="domain" description="LicD/FKTN/FKRP nucleotidyltransferase" evidence="5">
    <location>
        <begin position="442"/>
        <end position="727"/>
    </location>
</feature>
<dbReference type="GO" id="GO:0016020">
    <property type="term" value="C:membrane"/>
    <property type="evidence" value="ECO:0007669"/>
    <property type="project" value="UniProtKB-SubCell"/>
</dbReference>
<dbReference type="GO" id="GO:0009100">
    <property type="term" value="P:glycoprotein metabolic process"/>
    <property type="evidence" value="ECO:0007669"/>
    <property type="project" value="UniProtKB-ARBA"/>
</dbReference>
<keyword evidence="2" id="KW-0812">Transmembrane</keyword>
<evidence type="ECO:0000256" key="1">
    <source>
        <dbReference type="ARBA" id="ARBA00004167"/>
    </source>
</evidence>
<evidence type="ECO:0000256" key="3">
    <source>
        <dbReference type="ARBA" id="ARBA00022989"/>
    </source>
</evidence>
<keyword evidence="7" id="KW-1185">Reference proteome</keyword>
<keyword evidence="4" id="KW-0472">Membrane</keyword>
<evidence type="ECO:0000256" key="4">
    <source>
        <dbReference type="ARBA" id="ARBA00023136"/>
    </source>
</evidence>
<sequence>MLMRPRRLSLKRLIVLTLGFAISLFLISNLFSTAKFDNNIDSLSLVQQKTGFKNKDRITSALRDIVNNSDENEKNDDFDPRLLPALWLDLINDSLNQGKNGFLLNKEFALPFNWNMLLDLTTKIKKNPFYTKAIVEKPTCKKFFELDSQSKSYTRIKTCIDISSNEKANNNYHVSFKILKNIDIKFADIEFRKLYGLIYSLLEFPIPDNVLFLDAINNEKSLIVPLKLANDHERNDLTDASRKVETHLDLLSENYINKINKNKWRNNANLKGISTFSELKKLNQLFTKQNLLKLKDNFEYNLKSYSPQTLGNSKKFNQSQIINIKPELFLWNLRDELEALNPMLSPNLEKDEKKLKQLENLKFLMLQRLEIDEYLNPDDEDYDMKFIEDKFFGIASVQSRHFDHYDWRFFAHSIQDDKDEFDIDFKTKSNLHRLVRAWFKLCQTFEISSWLSHGALIGWYWNGLSLPYDKDVDVQIPIQSLYKLSKFLNNTLIYNFNSNAATVSASASVIGGDKNNGADAVSDGKEAEMIDPDAELGLHSYFFEINPSFVNRFDDPNNFIRQNFIDARLIDTSSGMYIDITALTSFTSATNDEISKQKRILSRLGKDEIMRLAKLKGYEIFYDGVMLKDEFQKQKEEPYIVFPDNEKIYIKSLSMVKSMKSDLEITVDKENSASYLLTKSFLKDLIYCKNFHFYKQSDLVPLLPVHFENYPTYIPSNWLKNLMIEYGFTSVIDNSFEGYKFSPKLNSWVKSGDKGCKIRADISDDEIADQCLKENPKVKAEFNSMQQYYKNHKQELNKILPIGIDSIEEEDDFFIKIDESYLNEQNIEIKFDNKLLRPDPWIMEHYFKDTTNII</sequence>
<reference evidence="7" key="1">
    <citation type="submission" date="2016-05" db="EMBL/GenBank/DDBJ databases">
        <title>Comparative genomics of biotechnologically important yeasts.</title>
        <authorList>
            <consortium name="DOE Joint Genome Institute"/>
            <person name="Riley R."/>
            <person name="Haridas S."/>
            <person name="Wolfe K.H."/>
            <person name="Lopes M.R."/>
            <person name="Hittinger C.T."/>
            <person name="Goker M."/>
            <person name="Salamov A."/>
            <person name="Wisecaver J."/>
            <person name="Long T.M."/>
            <person name="Aerts A.L."/>
            <person name="Barry K."/>
            <person name="Choi C."/>
            <person name="Clum A."/>
            <person name="Coughlan A.Y."/>
            <person name="Deshpande S."/>
            <person name="Douglass A.P."/>
            <person name="Hanson S.J."/>
            <person name="Klenk H.-P."/>
            <person name="Labutti K."/>
            <person name="Lapidus A."/>
            <person name="Lindquist E."/>
            <person name="Lipzen A."/>
            <person name="Meier-Kolthoff J.P."/>
            <person name="Ohm R.A."/>
            <person name="Otillar R.P."/>
            <person name="Pangilinan J."/>
            <person name="Peng Y."/>
            <person name="Rokas A."/>
            <person name="Rosa C.A."/>
            <person name="Scheuner C."/>
            <person name="Sibirny A.A."/>
            <person name="Slot J.C."/>
            <person name="Stielow J.B."/>
            <person name="Sun H."/>
            <person name="Kurtzman C.P."/>
            <person name="Blackwell M."/>
            <person name="Grigoriev I.V."/>
            <person name="Jeffries T.W."/>
        </authorList>
    </citation>
    <scope>NUCLEOTIDE SEQUENCE [LARGE SCALE GENOMIC DNA]</scope>
    <source>
        <strain evidence="7">NRRL Y-2460</strain>
    </source>
</reference>
<evidence type="ECO:0000313" key="7">
    <source>
        <dbReference type="Proteomes" id="UP000094236"/>
    </source>
</evidence>
<accession>A0A1E4TXB2</accession>
<organism evidence="6 7">
    <name type="scientific">Pachysolen tannophilus NRRL Y-2460</name>
    <dbReference type="NCBI Taxonomy" id="669874"/>
    <lineage>
        <taxon>Eukaryota</taxon>
        <taxon>Fungi</taxon>
        <taxon>Dikarya</taxon>
        <taxon>Ascomycota</taxon>
        <taxon>Saccharomycotina</taxon>
        <taxon>Pichiomycetes</taxon>
        <taxon>Pachysolenaceae</taxon>
        <taxon>Pachysolen</taxon>
    </lineage>
</organism>
<evidence type="ECO:0000313" key="6">
    <source>
        <dbReference type="EMBL" id="ODV96364.1"/>
    </source>
</evidence>
<dbReference type="Proteomes" id="UP000094236">
    <property type="component" value="Unassembled WGS sequence"/>
</dbReference>
<protein>
    <recommendedName>
        <fullName evidence="5">LicD/FKTN/FKRP nucleotidyltransferase domain-containing protein</fullName>
    </recommendedName>
</protein>
<dbReference type="PANTHER" id="PTHR15407:SF28">
    <property type="entry name" value="RIBITOL-5-PHOSPHATE TRANSFERASE FKTN"/>
    <property type="match status" value="1"/>
</dbReference>
<proteinExistence type="predicted"/>
<evidence type="ECO:0000259" key="5">
    <source>
        <dbReference type="Pfam" id="PF04991"/>
    </source>
</evidence>
<dbReference type="InterPro" id="IPR007074">
    <property type="entry name" value="LicD/FKTN/FKRP_NTP_transf"/>
</dbReference>